<dbReference type="CDD" id="cd03517">
    <property type="entry name" value="Link_domain_CSPGs_modules_1_3"/>
    <property type="match status" value="1"/>
</dbReference>
<feature type="compositionally biased region" description="Polar residues" evidence="25">
    <location>
        <begin position="367"/>
        <end position="390"/>
    </location>
</feature>
<dbReference type="SUPFAM" id="SSF56436">
    <property type="entry name" value="C-type lectin-like"/>
    <property type="match status" value="3"/>
</dbReference>
<feature type="compositionally biased region" description="Polar residues" evidence="25">
    <location>
        <begin position="863"/>
        <end position="880"/>
    </location>
</feature>
<feature type="compositionally biased region" description="Polar residues" evidence="25">
    <location>
        <begin position="526"/>
        <end position="539"/>
    </location>
</feature>
<evidence type="ECO:0000256" key="13">
    <source>
        <dbReference type="ARBA" id="ARBA00023180"/>
    </source>
</evidence>
<dbReference type="Ensembl" id="ENSCSET00000011161.1">
    <property type="protein sequence ID" value="ENSCSEP00000011028.1"/>
    <property type="gene ID" value="ENSCSEG00000007035.1"/>
</dbReference>
<dbReference type="GO" id="GO:0005540">
    <property type="term" value="F:hyaluronic acid binding"/>
    <property type="evidence" value="ECO:0007669"/>
    <property type="project" value="UniProtKB-KW"/>
</dbReference>
<protein>
    <recommendedName>
        <fullName evidence="18">Versican core protein</fullName>
    </recommendedName>
    <alternativeName>
        <fullName evidence="19">Chondroitin sulfate proteoglycan core protein 2</fullName>
    </alternativeName>
    <alternativeName>
        <fullName evidence="20">Large fibroblast proteoglycan</fullName>
    </alternativeName>
    <alternativeName>
        <fullName evidence="21">PG-M</fullName>
    </alternativeName>
</protein>
<dbReference type="SUPFAM" id="SSF57196">
    <property type="entry name" value="EGF/Laminin"/>
    <property type="match status" value="1"/>
</dbReference>
<feature type="domain" description="C-type lectin" evidence="28">
    <location>
        <begin position="1214"/>
        <end position="1328"/>
    </location>
</feature>
<feature type="compositionally biased region" description="Polar residues" evidence="25">
    <location>
        <begin position="795"/>
        <end position="818"/>
    </location>
</feature>
<evidence type="ECO:0000256" key="20">
    <source>
        <dbReference type="ARBA" id="ARBA00044263"/>
    </source>
</evidence>
<dbReference type="InterPro" id="IPR013106">
    <property type="entry name" value="Ig_V-set"/>
</dbReference>
<keyword evidence="8" id="KW-0430">Lectin</keyword>
<feature type="region of interest" description="Disordered" evidence="25">
    <location>
        <begin position="990"/>
        <end position="1023"/>
    </location>
</feature>
<dbReference type="Pfam" id="PF00008">
    <property type="entry name" value="EGF"/>
    <property type="match status" value="1"/>
</dbReference>
<evidence type="ECO:0000256" key="11">
    <source>
        <dbReference type="ARBA" id="ARBA00022974"/>
    </source>
</evidence>
<organism evidence="32 33">
    <name type="scientific">Cynoglossus semilaevis</name>
    <name type="common">Tongue sole</name>
    <dbReference type="NCBI Taxonomy" id="244447"/>
    <lineage>
        <taxon>Eukaryota</taxon>
        <taxon>Metazoa</taxon>
        <taxon>Chordata</taxon>
        <taxon>Craniata</taxon>
        <taxon>Vertebrata</taxon>
        <taxon>Euteleostomi</taxon>
        <taxon>Actinopterygii</taxon>
        <taxon>Neopterygii</taxon>
        <taxon>Teleostei</taxon>
        <taxon>Neoteleostei</taxon>
        <taxon>Acanthomorphata</taxon>
        <taxon>Carangaria</taxon>
        <taxon>Pleuronectiformes</taxon>
        <taxon>Pleuronectoidei</taxon>
        <taxon>Cynoglossidae</taxon>
        <taxon>Cynoglossinae</taxon>
        <taxon>Cynoglossus</taxon>
    </lineage>
</organism>
<dbReference type="FunFam" id="2.10.25.10:FF:000373">
    <property type="entry name" value="sushi, nidogen and EGF-like domain-containing protein 1"/>
    <property type="match status" value="1"/>
</dbReference>
<reference evidence="32" key="3">
    <citation type="submission" date="2025-09" db="UniProtKB">
        <authorList>
            <consortium name="Ensembl"/>
        </authorList>
    </citation>
    <scope>IDENTIFICATION</scope>
</reference>
<dbReference type="Gene3D" id="2.10.70.10">
    <property type="entry name" value="Complement Module, domain 1"/>
    <property type="match status" value="1"/>
</dbReference>
<keyword evidence="11" id="KW-0654">Proteoglycan</keyword>
<dbReference type="GO" id="GO:0072534">
    <property type="term" value="C:perineuronal net"/>
    <property type="evidence" value="ECO:0007669"/>
    <property type="project" value="TreeGrafter"/>
</dbReference>
<dbReference type="PROSITE" id="PS50923">
    <property type="entry name" value="SUSHI"/>
    <property type="match status" value="1"/>
</dbReference>
<dbReference type="InterPro" id="IPR036179">
    <property type="entry name" value="Ig-like_dom_sf"/>
</dbReference>
<keyword evidence="14" id="KW-0966">Cell projection</keyword>
<feature type="domain" description="Sushi" evidence="30">
    <location>
        <begin position="1332"/>
        <end position="1392"/>
    </location>
</feature>
<feature type="disulfide bond" evidence="23">
    <location>
        <begin position="1363"/>
        <end position="1390"/>
    </location>
</feature>
<dbReference type="PANTHER" id="PTHR22804:SF6">
    <property type="entry name" value="VERSICAN CORE PROTEIN"/>
    <property type="match status" value="1"/>
</dbReference>
<feature type="domain" description="EGF-like" evidence="27">
    <location>
        <begin position="1165"/>
        <end position="1201"/>
    </location>
</feature>
<evidence type="ECO:0000259" key="29">
    <source>
        <dbReference type="PROSITE" id="PS50835"/>
    </source>
</evidence>
<dbReference type="SMART" id="SM00406">
    <property type="entry name" value="IGv"/>
    <property type="match status" value="1"/>
</dbReference>
<dbReference type="InParanoid" id="A0A3P8V6M7"/>
<feature type="region of interest" description="Disordered" evidence="25">
    <location>
        <begin position="937"/>
        <end position="963"/>
    </location>
</feature>
<dbReference type="InterPro" id="IPR035976">
    <property type="entry name" value="Sushi/SCR/CCP_sf"/>
</dbReference>
<dbReference type="InterPro" id="IPR001304">
    <property type="entry name" value="C-type_lectin-like"/>
</dbReference>
<feature type="disulfide bond" evidence="24">
    <location>
        <begin position="304"/>
        <end position="325"/>
    </location>
</feature>
<evidence type="ECO:0000256" key="2">
    <source>
        <dbReference type="ARBA" id="ARBA00004593"/>
    </source>
</evidence>
<evidence type="ECO:0000259" key="27">
    <source>
        <dbReference type="PROSITE" id="PS50026"/>
    </source>
</evidence>
<feature type="region of interest" description="Disordered" evidence="25">
    <location>
        <begin position="358"/>
        <end position="443"/>
    </location>
</feature>
<dbReference type="InterPro" id="IPR016187">
    <property type="entry name" value="CTDL_fold"/>
</dbReference>
<reference evidence="32 33" key="1">
    <citation type="journal article" date="2014" name="Nat. Genet.">
        <title>Whole-genome sequence of a flatfish provides insights into ZW sex chromosome evolution and adaptation to a benthic lifestyle.</title>
        <authorList>
            <person name="Chen S."/>
            <person name="Zhang G."/>
            <person name="Shao C."/>
            <person name="Huang Q."/>
            <person name="Liu G."/>
            <person name="Zhang P."/>
            <person name="Song W."/>
            <person name="An N."/>
            <person name="Chalopin D."/>
            <person name="Volff J.N."/>
            <person name="Hong Y."/>
            <person name="Li Q."/>
            <person name="Sha Z."/>
            <person name="Zhou H."/>
            <person name="Xie M."/>
            <person name="Yu Q."/>
            <person name="Liu Y."/>
            <person name="Xiang H."/>
            <person name="Wang N."/>
            <person name="Wu K."/>
            <person name="Yang C."/>
            <person name="Zhou Q."/>
            <person name="Liao X."/>
            <person name="Yang L."/>
            <person name="Hu Q."/>
            <person name="Zhang J."/>
            <person name="Meng L."/>
            <person name="Jin L."/>
            <person name="Tian Y."/>
            <person name="Lian J."/>
            <person name="Yang J."/>
            <person name="Miao G."/>
            <person name="Liu S."/>
            <person name="Liang Z."/>
            <person name="Yan F."/>
            <person name="Li Y."/>
            <person name="Sun B."/>
            <person name="Zhang H."/>
            <person name="Zhang J."/>
            <person name="Zhu Y."/>
            <person name="Du M."/>
            <person name="Zhao Y."/>
            <person name="Schartl M."/>
            <person name="Tang Q."/>
            <person name="Wang J."/>
        </authorList>
    </citation>
    <scope>NUCLEOTIDE SEQUENCE</scope>
</reference>
<dbReference type="SMART" id="SM00409">
    <property type="entry name" value="IG"/>
    <property type="match status" value="1"/>
</dbReference>
<feature type="disulfide bond" evidence="22">
    <location>
        <begin position="1153"/>
        <end position="1162"/>
    </location>
</feature>
<evidence type="ECO:0000256" key="1">
    <source>
        <dbReference type="ARBA" id="ARBA00004504"/>
    </source>
</evidence>
<feature type="signal peptide" evidence="26">
    <location>
        <begin position="1"/>
        <end position="28"/>
    </location>
</feature>
<dbReference type="PROSITE" id="PS50963">
    <property type="entry name" value="LINK_2"/>
    <property type="match status" value="2"/>
</dbReference>
<dbReference type="InterPro" id="IPR016186">
    <property type="entry name" value="C-type_lectin-like/link_sf"/>
</dbReference>
<feature type="disulfide bond" evidence="23">
    <location>
        <begin position="1334"/>
        <end position="1377"/>
    </location>
</feature>
<dbReference type="PROSITE" id="PS01186">
    <property type="entry name" value="EGF_2"/>
    <property type="match status" value="1"/>
</dbReference>
<evidence type="ECO:0000256" key="7">
    <source>
        <dbReference type="ARBA" id="ARBA00022729"/>
    </source>
</evidence>
<dbReference type="InterPro" id="IPR007110">
    <property type="entry name" value="Ig-like_dom"/>
</dbReference>
<dbReference type="Gene3D" id="2.60.40.10">
    <property type="entry name" value="Immunoglobulins"/>
    <property type="match status" value="1"/>
</dbReference>
<dbReference type="PROSITE" id="PS50835">
    <property type="entry name" value="IG_LIKE"/>
    <property type="match status" value="1"/>
</dbReference>
<dbReference type="InterPro" id="IPR013783">
    <property type="entry name" value="Ig-like_fold"/>
</dbReference>
<evidence type="ECO:0000256" key="23">
    <source>
        <dbReference type="PROSITE-ProRule" id="PRU00302"/>
    </source>
</evidence>
<keyword evidence="12 22" id="KW-1015">Disulfide bond</keyword>
<dbReference type="InterPro" id="IPR003599">
    <property type="entry name" value="Ig_sub"/>
</dbReference>
<dbReference type="GO" id="GO:0007155">
    <property type="term" value="P:cell adhesion"/>
    <property type="evidence" value="ECO:0007669"/>
    <property type="project" value="InterPro"/>
</dbReference>
<evidence type="ECO:0000256" key="22">
    <source>
        <dbReference type="PROSITE-ProRule" id="PRU00076"/>
    </source>
</evidence>
<evidence type="ECO:0000256" key="17">
    <source>
        <dbReference type="ARBA" id="ARBA00043896"/>
    </source>
</evidence>
<evidence type="ECO:0000259" key="28">
    <source>
        <dbReference type="PROSITE" id="PS50041"/>
    </source>
</evidence>
<proteinExistence type="predicted"/>
<dbReference type="GO" id="GO:0001750">
    <property type="term" value="C:photoreceptor outer segment"/>
    <property type="evidence" value="ECO:0007669"/>
    <property type="project" value="UniProtKB-SubCell"/>
</dbReference>
<evidence type="ECO:0000256" key="26">
    <source>
        <dbReference type="SAM" id="SignalP"/>
    </source>
</evidence>
<dbReference type="PROSITE" id="PS01241">
    <property type="entry name" value="LINK_1"/>
    <property type="match status" value="2"/>
</dbReference>
<dbReference type="PRINTS" id="PR01265">
    <property type="entry name" value="LINKMODULE"/>
</dbReference>
<feature type="domain" description="EGF-like" evidence="27">
    <location>
        <begin position="1127"/>
        <end position="1163"/>
    </location>
</feature>
<sequence length="1470" mass="160851">MTSPTALAPPTMTSLTFLLCLVSGLCSAFPNPAPPNLVEKSSHAVGSLAGSVVLPCHFSKLMFSTSTPHTWTDDEQLRIKWTKLEAEGEKVVLVSQAGVVKIGSAFLNRVVVKKRPLSDGDASLTMLGLRASDAGLYRCEVMLGMEDAQDTVRLNVTGVVFHYRSNVSRYSMDFLEAVAACQQAGANIATPEQLTAAFEDGLDQCDAGWLLDQTVRYPITRPRPGCAGDLLSRPGVRTYGTRPLTEKYDVYCFVDKLHGEVFYPPSIGEKLTLQQAREECEKHDSVLASPGHLFAAWRAGLNRCDYGWLSDGSVRYPITVPKPQCGGGLLGVRTLYKYENLTGFPEPSERHGAFCFKARLPEPTTPGPATTSVTHTSPEEPTQDSHSTTHPPLPDPERAEIQISGAEPAAFSTERPHTASADEHGDLHTSHPHTPTTVSPAPTLDDYDYIQQFSKDKVLAVPVREEILEPMSLPPLPTPPLVRDVLDVSNEEDNEGQIKDSGQESSVDTSSDVTQVGVVQTPTGMWTGTESGPLQTTVSPGLDVEPTQSSSQPPEITPQQADPEVTSTQPSVPDGSEVVPQQHPAVVFKEVLSEGVHIFDLERGQVNVPVVEEPSAKPPFHLIIVNVQSQNQSVDHILEILNQPISGLSGPQVPGISDLTHITSEAIQFSGDTDSLQPAPIDLPQNISFFNGKYEVTFEPKQPEEARGDQFETSSPVQVEVVDVEEKNVTFDYGIIELQSEETPLEETVAVTQPAVPFLNVVTDSMDDREKLESVRTPDPVDKTVLTTDTHRASFVSSTTPSEPISSRTTPTVTSAASVHSGPVGSASCGEDGSACDAPPTPAGDSQSAMKTDEAEIGGTELPTHTVTASIETTVKTQTADFEGSASGEDETSGQDPYEITVVTSTVPPKLSILYTQQSKTDSGSDVTEVPMVLPALDTNTETGSGDEQPSGEEEGEESGDHVDQGEIKGEAAMTASPAVAALRPTASTPHTFHTLKDEDDEKTQAVKQHSETTTSDDHALHLTPPQRVQTVQPVVTFSQYLNQPSTTMTPSYTSQQNILSIPHWALTPDPAATPLPEVDYVDYDKEIAPPLVESVPRLPDNIFATEQPEVSTDSLLSVEASSVDVSDLPCSTSECQNGGSCYRRGAQSICVCAPGYTGQLCETDVDECQSNPCLNGATCLDGVNFYSCLCLPSYTGELCEQDTEVCGFGWQKFQSHCYKYFPHRRTWDAAERECRLHGAHLVSILSREEQMFVNRLGSDYQWIGLNDKMFERDFRWTDGQPMQYDYWRPNQPDSFFHSGEDCVVMIWHEGGQWNDVPCNYHLTFTCKKGTVSCGQPPVVKDARVFGAMKPRYEINSLLRYDCKQGFIQRHTPTIRCRANGQWDRPQVTCMSPATYHTSFSLRHQNKISGQQKGLRNHVHVHQKSVDQEQQEGHSVLLSLWTPLQDRVQQLFREKREEQVQTHEEDHGKH</sequence>
<dbReference type="SMART" id="SM00034">
    <property type="entry name" value="CLECT"/>
    <property type="match status" value="1"/>
</dbReference>
<dbReference type="CDD" id="cd03588">
    <property type="entry name" value="CLECT_CSPGs"/>
    <property type="match status" value="1"/>
</dbReference>
<feature type="domain" description="Ig-like" evidence="29">
    <location>
        <begin position="35"/>
        <end position="155"/>
    </location>
</feature>
<keyword evidence="4" id="KW-0272">Extracellular matrix</keyword>
<comment type="subcellular location">
    <subcellularLocation>
        <location evidence="1">Cell projection</location>
        <location evidence="1">Cilium</location>
        <location evidence="1">Photoreceptor outer segment</location>
    </subcellularLocation>
    <subcellularLocation>
        <location evidence="2">Secreted</location>
        <location evidence="2">Extracellular space</location>
        <location evidence="2">Extracellular matrix</location>
        <location evidence="2">Interphotoreceptor matrix</location>
    </subcellularLocation>
</comment>
<feature type="disulfide bond" evidence="24">
    <location>
        <begin position="205"/>
        <end position="226"/>
    </location>
</feature>
<accession>A0A3P8V6M7</accession>
<dbReference type="InterPro" id="IPR000152">
    <property type="entry name" value="EGF-type_Asp/Asn_hydroxyl_site"/>
</dbReference>
<dbReference type="PROSITE" id="PS50026">
    <property type="entry name" value="EGF_3"/>
    <property type="match status" value="2"/>
</dbReference>
<dbReference type="GeneTree" id="ENSGT00940000156102"/>
<dbReference type="FunFam" id="2.10.70.10:FF:000003">
    <property type="entry name" value="Versican core protein"/>
    <property type="match status" value="1"/>
</dbReference>
<evidence type="ECO:0000256" key="15">
    <source>
        <dbReference type="ARBA" id="ARBA00023290"/>
    </source>
</evidence>
<evidence type="ECO:0000256" key="6">
    <source>
        <dbReference type="ARBA" id="ARBA00022659"/>
    </source>
</evidence>
<dbReference type="InterPro" id="IPR001881">
    <property type="entry name" value="EGF-like_Ca-bd_dom"/>
</dbReference>
<dbReference type="InterPro" id="IPR033987">
    <property type="entry name" value="CSPG_CTLD"/>
</dbReference>
<dbReference type="SMART" id="SM00181">
    <property type="entry name" value="EGF"/>
    <property type="match status" value="2"/>
</dbReference>
<evidence type="ECO:0000256" key="3">
    <source>
        <dbReference type="ARBA" id="ARBA00022525"/>
    </source>
</evidence>
<dbReference type="FunFam" id="3.10.100.10:FF:000002">
    <property type="entry name" value="Hyaluronan proteoglycan link protein 1"/>
    <property type="match status" value="1"/>
</dbReference>
<feature type="chain" id="PRO_5018029867" description="Versican core protein" evidence="26">
    <location>
        <begin position="29"/>
        <end position="1470"/>
    </location>
</feature>
<evidence type="ECO:0000259" key="30">
    <source>
        <dbReference type="PROSITE" id="PS50923"/>
    </source>
</evidence>
<name>A0A3P8V6M7_CYNSE</name>
<dbReference type="GO" id="GO:0005615">
    <property type="term" value="C:extracellular space"/>
    <property type="evidence" value="ECO:0007669"/>
    <property type="project" value="TreeGrafter"/>
</dbReference>
<reference evidence="32" key="2">
    <citation type="submission" date="2025-08" db="UniProtKB">
        <authorList>
            <consortium name="Ensembl"/>
        </authorList>
    </citation>
    <scope>IDENTIFICATION</scope>
</reference>
<dbReference type="GO" id="GO:0007417">
    <property type="term" value="P:central nervous system development"/>
    <property type="evidence" value="ECO:0007669"/>
    <property type="project" value="TreeGrafter"/>
</dbReference>
<comment type="caution">
    <text evidence="22">Lacks conserved residue(s) required for the propagation of feature annotation.</text>
</comment>
<dbReference type="PROSITE" id="PS01187">
    <property type="entry name" value="EGF_CA"/>
    <property type="match status" value="1"/>
</dbReference>
<dbReference type="Gene3D" id="2.10.25.10">
    <property type="entry name" value="Laminin"/>
    <property type="match status" value="2"/>
</dbReference>
<feature type="compositionally biased region" description="Basic and acidic residues" evidence="25">
    <location>
        <begin position="1003"/>
        <end position="1021"/>
    </location>
</feature>
<dbReference type="PROSITE" id="PS00615">
    <property type="entry name" value="C_TYPE_LECTIN_1"/>
    <property type="match status" value="1"/>
</dbReference>
<feature type="region of interest" description="Disordered" evidence="25">
    <location>
        <begin position="490"/>
        <end position="579"/>
    </location>
</feature>
<dbReference type="SMART" id="SM00445">
    <property type="entry name" value="LINK"/>
    <property type="match status" value="2"/>
</dbReference>
<dbReference type="Proteomes" id="UP000265120">
    <property type="component" value="Chromosome 14"/>
</dbReference>
<evidence type="ECO:0000256" key="21">
    <source>
        <dbReference type="ARBA" id="ARBA00044266"/>
    </source>
</evidence>
<evidence type="ECO:0000256" key="10">
    <source>
        <dbReference type="ARBA" id="ARBA00022837"/>
    </source>
</evidence>
<dbReference type="GO" id="GO:0045202">
    <property type="term" value="C:synapse"/>
    <property type="evidence" value="ECO:0007669"/>
    <property type="project" value="TreeGrafter"/>
</dbReference>
<dbReference type="InterPro" id="IPR018378">
    <property type="entry name" value="C-type_lectin_CS"/>
</dbReference>
<evidence type="ECO:0000256" key="12">
    <source>
        <dbReference type="ARBA" id="ARBA00023157"/>
    </source>
</evidence>
<evidence type="ECO:0000256" key="18">
    <source>
        <dbReference type="ARBA" id="ARBA00044099"/>
    </source>
</evidence>
<dbReference type="SMART" id="SM00032">
    <property type="entry name" value="CCP"/>
    <property type="match status" value="1"/>
</dbReference>
<keyword evidence="10" id="KW-0106">Calcium</keyword>
<dbReference type="PROSITE" id="PS00010">
    <property type="entry name" value="ASX_HYDROXYL"/>
    <property type="match status" value="1"/>
</dbReference>
<evidence type="ECO:0000256" key="5">
    <source>
        <dbReference type="ARBA" id="ARBA00022536"/>
    </source>
</evidence>
<dbReference type="Pfam" id="PF00084">
    <property type="entry name" value="Sushi"/>
    <property type="match status" value="1"/>
</dbReference>
<evidence type="ECO:0000256" key="8">
    <source>
        <dbReference type="ARBA" id="ARBA00022734"/>
    </source>
</evidence>
<dbReference type="InterPro" id="IPR050691">
    <property type="entry name" value="Hyaluronan_bind_Proteoglycan"/>
</dbReference>
<dbReference type="CDD" id="cd03520">
    <property type="entry name" value="Link_domain_CSPGs_modules_2_4"/>
    <property type="match status" value="1"/>
</dbReference>
<feature type="region of interest" description="Disordered" evidence="25">
    <location>
        <begin position="792"/>
        <end position="898"/>
    </location>
</feature>
<comment type="function">
    <text evidence="17">May play a role in intercellular signaling and in connecting cells with the extracellular matrix. May take part in the regulation of cell motility, growth and differentiation. Binds hyaluronic acid.</text>
</comment>
<evidence type="ECO:0000259" key="31">
    <source>
        <dbReference type="PROSITE" id="PS50963"/>
    </source>
</evidence>
<dbReference type="GO" id="GO:0010001">
    <property type="term" value="P:glial cell differentiation"/>
    <property type="evidence" value="ECO:0007669"/>
    <property type="project" value="TreeGrafter"/>
</dbReference>
<dbReference type="FunFam" id="3.10.100.10:FF:000011">
    <property type="entry name" value="Aggrecan core protein"/>
    <property type="match status" value="1"/>
</dbReference>
<dbReference type="FunFam" id="2.10.25.10:FF:000123">
    <property type="entry name" value="Crumbs homolog 1 (Drosophila)"/>
    <property type="match status" value="1"/>
</dbReference>
<dbReference type="InterPro" id="IPR000436">
    <property type="entry name" value="Sushi_SCR_CCP_dom"/>
</dbReference>
<dbReference type="GO" id="GO:0033165">
    <property type="term" value="C:interphotoreceptor matrix"/>
    <property type="evidence" value="ECO:0007669"/>
    <property type="project" value="UniProtKB-SubCell"/>
</dbReference>
<dbReference type="Pfam" id="PF07686">
    <property type="entry name" value="V-set"/>
    <property type="match status" value="1"/>
</dbReference>
<dbReference type="Pfam" id="PF00193">
    <property type="entry name" value="Xlink"/>
    <property type="match status" value="2"/>
</dbReference>
<feature type="domain" description="Link" evidence="31">
    <location>
        <begin position="159"/>
        <end position="254"/>
    </location>
</feature>
<evidence type="ECO:0000313" key="33">
    <source>
        <dbReference type="Proteomes" id="UP000265120"/>
    </source>
</evidence>
<dbReference type="PROSITE" id="PS50041">
    <property type="entry name" value="C_TYPE_LECTIN_2"/>
    <property type="match status" value="1"/>
</dbReference>
<dbReference type="SUPFAM" id="SSF57535">
    <property type="entry name" value="Complement control module/SCR domain"/>
    <property type="match status" value="1"/>
</dbReference>
<dbReference type="PANTHER" id="PTHR22804">
    <property type="entry name" value="AGGRECAN/VERSICAN PROTEOGLYCAN"/>
    <property type="match status" value="1"/>
</dbReference>
<feature type="compositionally biased region" description="Basic and acidic residues" evidence="25">
    <location>
        <begin position="414"/>
        <end position="429"/>
    </location>
</feature>
<dbReference type="GO" id="GO:0001501">
    <property type="term" value="P:skeletal system development"/>
    <property type="evidence" value="ECO:0007669"/>
    <property type="project" value="TreeGrafter"/>
</dbReference>
<keyword evidence="5 22" id="KW-0245">EGF-like domain</keyword>
<dbReference type="SUPFAM" id="SSF48726">
    <property type="entry name" value="Immunoglobulin"/>
    <property type="match status" value="1"/>
</dbReference>
<evidence type="ECO:0000256" key="16">
    <source>
        <dbReference type="ARBA" id="ARBA00023319"/>
    </source>
</evidence>
<dbReference type="InterPro" id="IPR000742">
    <property type="entry name" value="EGF"/>
</dbReference>
<dbReference type="InterPro" id="IPR000538">
    <property type="entry name" value="Link_dom"/>
</dbReference>
<dbReference type="SMART" id="SM00179">
    <property type="entry name" value="EGF_CA"/>
    <property type="match status" value="1"/>
</dbReference>
<keyword evidence="13" id="KW-0325">Glycoprotein</keyword>
<keyword evidence="9" id="KW-0677">Repeat</keyword>
<evidence type="ECO:0000256" key="14">
    <source>
        <dbReference type="ARBA" id="ARBA00023273"/>
    </source>
</evidence>
<feature type="disulfide bond" evidence="22">
    <location>
        <begin position="1191"/>
        <end position="1200"/>
    </location>
</feature>
<dbReference type="GO" id="GO:0002052">
    <property type="term" value="P:positive regulation of neuroblast proliferation"/>
    <property type="evidence" value="ECO:0007669"/>
    <property type="project" value="TreeGrafter"/>
</dbReference>
<keyword evidence="16" id="KW-0393">Immunoglobulin domain</keyword>
<keyword evidence="6 23" id="KW-0768">Sushi</keyword>
<keyword evidence="3" id="KW-0964">Secreted</keyword>
<keyword evidence="15" id="KW-0373">Hyaluronic acid</keyword>
<evidence type="ECO:0000256" key="9">
    <source>
        <dbReference type="ARBA" id="ARBA00022737"/>
    </source>
</evidence>
<dbReference type="GO" id="GO:0005509">
    <property type="term" value="F:calcium ion binding"/>
    <property type="evidence" value="ECO:0007669"/>
    <property type="project" value="InterPro"/>
</dbReference>
<dbReference type="GO" id="GO:0030246">
    <property type="term" value="F:carbohydrate binding"/>
    <property type="evidence" value="ECO:0007669"/>
    <property type="project" value="UniProtKB-KW"/>
</dbReference>
<dbReference type="InterPro" id="IPR018097">
    <property type="entry name" value="EGF_Ca-bd_CS"/>
</dbReference>
<dbReference type="PROSITE" id="PS00022">
    <property type="entry name" value="EGF_1"/>
    <property type="match status" value="2"/>
</dbReference>
<dbReference type="CDD" id="cd00054">
    <property type="entry name" value="EGF_CA"/>
    <property type="match status" value="2"/>
</dbReference>
<dbReference type="FunFam" id="3.10.100.10:FF:000003">
    <property type="entry name" value="Versican core protein"/>
    <property type="match status" value="1"/>
</dbReference>
<dbReference type="STRING" id="244447.ENSCSEP00000011028"/>
<feature type="compositionally biased region" description="Low complexity" evidence="25">
    <location>
        <begin position="432"/>
        <end position="443"/>
    </location>
</feature>
<keyword evidence="7 26" id="KW-0732">Signal</keyword>
<keyword evidence="33" id="KW-1185">Reference proteome</keyword>
<evidence type="ECO:0000256" key="25">
    <source>
        <dbReference type="SAM" id="MobiDB-lite"/>
    </source>
</evidence>
<evidence type="ECO:0000313" key="32">
    <source>
        <dbReference type="Ensembl" id="ENSCSEP00000011028.1"/>
    </source>
</evidence>
<dbReference type="CDD" id="cd00033">
    <property type="entry name" value="CCP"/>
    <property type="match status" value="1"/>
</dbReference>
<evidence type="ECO:0000256" key="19">
    <source>
        <dbReference type="ARBA" id="ARBA00044230"/>
    </source>
</evidence>
<dbReference type="Gene3D" id="3.10.100.10">
    <property type="entry name" value="Mannose-Binding Protein A, subunit A"/>
    <property type="match status" value="3"/>
</dbReference>
<evidence type="ECO:0000256" key="4">
    <source>
        <dbReference type="ARBA" id="ARBA00022530"/>
    </source>
</evidence>
<feature type="compositionally biased region" description="Low complexity" evidence="25">
    <location>
        <begin position="505"/>
        <end position="524"/>
    </location>
</feature>
<feature type="compositionally biased region" description="Polar residues" evidence="25">
    <location>
        <begin position="546"/>
        <end position="571"/>
    </location>
</feature>
<dbReference type="Pfam" id="PF00059">
    <property type="entry name" value="Lectin_C"/>
    <property type="match status" value="1"/>
</dbReference>
<evidence type="ECO:0000256" key="24">
    <source>
        <dbReference type="PROSITE-ProRule" id="PRU00323"/>
    </source>
</evidence>
<feature type="domain" description="Link" evidence="31">
    <location>
        <begin position="260"/>
        <end position="357"/>
    </location>
</feature>